<accession>A0ABV3ZI26</accession>
<gene>
    <name evidence="1" type="ORF">QTN47_18705</name>
</gene>
<sequence length="740" mass="83488">MLQKSPWAIGAITSFKDKDRNVRYTKSYEGYKFELINTFDSVWIMFHPTKTVLIGFRLVYAAGGSLEINSLTEHANEIICSARCATGVFSSRVKWSRSAEGEPLLRYTTTLKPAEDVSIPFWPRDVYIAGTGKLNEVNGKVHVSQEGTRSGQLYFRMTKPNAGSILYLQNLTALNDYCEQTKTSCANVVGGNWPELGLSLPPTTEHPILAGKEITISDAIVVFSKDASQEESAMSRQFLNMLADAYLSLPLPATKYHDWPKILSLGLRDLIDSHACWSYVNGHAYFNAYTCDFVTPPEIMVQLAIILPLVDYEEWNNSKIETVDEITETLPAFYDKDLKTIMRWLPAAEDKLDGKEEQLQPKVMDSWYLHHPLLNLSRLALKGVAVAKRLFLDSLPYAIKVAHHFKYEWPVFYQMETLDVIKEETEPGKGGEKDVAGIYAHVMLQAFELTGSRKYLAEAEKAAQTLKGKGFSLLYQANNTAFSAGALVRLYKLTGKKVYLDLCYLCLANIFKNVRLWNCSYGYGRHYPSFFALFPLSNAPYTAVYEEQEVFCAFHDFLNETNGMNILPSATLLITEYIRFLVYRAAYYYPPMLPKDMLAEKPKTGEIDPKLWIALEDMHDGWEKCGSVGQEVYGAGNAFGILPRHYVKVPDEQFMIYADYPVLDIKKSRNKISFTVIGDKKMQCNLAIVSAGTKPPPVKVTAQNTALKNGRRKGGSQFYTINGMSQIVVSWKSSVRKKAK</sequence>
<name>A0ABV3ZI26_9BACT</name>
<evidence type="ECO:0000313" key="1">
    <source>
        <dbReference type="EMBL" id="MEX6689546.1"/>
    </source>
</evidence>
<dbReference type="EMBL" id="JAULBC010000006">
    <property type="protein sequence ID" value="MEX6689546.1"/>
    <property type="molecule type" value="Genomic_DNA"/>
</dbReference>
<protein>
    <recommendedName>
        <fullName evidence="3">Alpha-L-rhamnosidase six-hairpin glycosidase domain-containing protein</fullName>
    </recommendedName>
</protein>
<proteinExistence type="predicted"/>
<comment type="caution">
    <text evidence="1">The sequence shown here is derived from an EMBL/GenBank/DDBJ whole genome shotgun (WGS) entry which is preliminary data.</text>
</comment>
<dbReference type="Proteomes" id="UP001560573">
    <property type="component" value="Unassembled WGS sequence"/>
</dbReference>
<keyword evidence="2" id="KW-1185">Reference proteome</keyword>
<dbReference type="InterPro" id="IPR008928">
    <property type="entry name" value="6-hairpin_glycosidase_sf"/>
</dbReference>
<organism evidence="1 2">
    <name type="scientific">Danxiaibacter flavus</name>
    <dbReference type="NCBI Taxonomy" id="3049108"/>
    <lineage>
        <taxon>Bacteria</taxon>
        <taxon>Pseudomonadati</taxon>
        <taxon>Bacteroidota</taxon>
        <taxon>Chitinophagia</taxon>
        <taxon>Chitinophagales</taxon>
        <taxon>Chitinophagaceae</taxon>
        <taxon>Danxiaibacter</taxon>
    </lineage>
</organism>
<dbReference type="RefSeq" id="WP_369330953.1">
    <property type="nucleotide sequence ID" value="NZ_JAULBC010000006.1"/>
</dbReference>
<reference evidence="1 2" key="1">
    <citation type="submission" date="2023-07" db="EMBL/GenBank/DDBJ databases">
        <authorList>
            <person name="Lian W.-H."/>
        </authorList>
    </citation>
    <scope>NUCLEOTIDE SEQUENCE [LARGE SCALE GENOMIC DNA]</scope>
    <source>
        <strain evidence="1 2">SYSU DXS3180</strain>
    </source>
</reference>
<evidence type="ECO:0000313" key="2">
    <source>
        <dbReference type="Proteomes" id="UP001560573"/>
    </source>
</evidence>
<dbReference type="SUPFAM" id="SSF48208">
    <property type="entry name" value="Six-hairpin glycosidases"/>
    <property type="match status" value="1"/>
</dbReference>
<evidence type="ECO:0008006" key="3">
    <source>
        <dbReference type="Google" id="ProtNLM"/>
    </source>
</evidence>